<dbReference type="Pfam" id="PF09815">
    <property type="entry name" value="XK-related"/>
    <property type="match status" value="1"/>
</dbReference>
<reference evidence="9" key="2">
    <citation type="submission" date="2018-11" db="EMBL/GenBank/DDBJ databases">
        <title>Trombidioid mite genomics.</title>
        <authorList>
            <person name="Dong X."/>
        </authorList>
    </citation>
    <scope>NUCLEOTIDE SEQUENCE</scope>
    <source>
        <strain evidence="9">UoL-WK</strain>
    </source>
</reference>
<name>A0A443RMY2_9ACAR</name>
<evidence type="ECO:0000313" key="8">
    <source>
        <dbReference type="EMBL" id="RWS16561.1"/>
    </source>
</evidence>
<dbReference type="InterPro" id="IPR018629">
    <property type="entry name" value="XK-rel"/>
</dbReference>
<dbReference type="InterPro" id="IPR050895">
    <property type="entry name" value="XK-related_scramblase"/>
</dbReference>
<evidence type="ECO:0000256" key="7">
    <source>
        <dbReference type="RuleBase" id="RU910716"/>
    </source>
</evidence>
<dbReference type="OrthoDB" id="6136301at2759"/>
<dbReference type="GO" id="GO:0005886">
    <property type="term" value="C:plasma membrane"/>
    <property type="evidence" value="ECO:0007669"/>
    <property type="project" value="UniProtKB-SubCell"/>
</dbReference>
<keyword evidence="6 7" id="KW-0472">Membrane</keyword>
<gene>
    <name evidence="9" type="ORF">B4U79_08296</name>
    <name evidence="8" type="ORF">B4U79_09638</name>
</gene>
<feature type="transmembrane region" description="Helical" evidence="7">
    <location>
        <begin position="233"/>
        <end position="252"/>
    </location>
</feature>
<evidence type="ECO:0000256" key="1">
    <source>
        <dbReference type="ARBA" id="ARBA00004651"/>
    </source>
</evidence>
<dbReference type="PANTHER" id="PTHR16024:SF28">
    <property type="entry name" value="XK-RELATED PROTEIN"/>
    <property type="match status" value="1"/>
</dbReference>
<organism evidence="9 10">
    <name type="scientific">Dinothrombium tinctorium</name>
    <dbReference type="NCBI Taxonomy" id="1965070"/>
    <lineage>
        <taxon>Eukaryota</taxon>
        <taxon>Metazoa</taxon>
        <taxon>Ecdysozoa</taxon>
        <taxon>Arthropoda</taxon>
        <taxon>Chelicerata</taxon>
        <taxon>Arachnida</taxon>
        <taxon>Acari</taxon>
        <taxon>Acariformes</taxon>
        <taxon>Trombidiformes</taxon>
        <taxon>Prostigmata</taxon>
        <taxon>Anystina</taxon>
        <taxon>Parasitengona</taxon>
        <taxon>Trombidioidea</taxon>
        <taxon>Trombidiidae</taxon>
        <taxon>Dinothrombium</taxon>
    </lineage>
</organism>
<keyword evidence="3" id="KW-1003">Cell membrane</keyword>
<dbReference type="EMBL" id="NCKU01000209">
    <property type="protein sequence ID" value="RWS16561.1"/>
    <property type="molecule type" value="Genomic_DNA"/>
</dbReference>
<accession>A0A443RMY2</accession>
<sequence>MVALDDVGLREHETGTSLNFISATVCEENNIPMNLQQHHFGGNENISSPTLHNMGSLGRKVNNHNGGPRSYQRLSTFRPLQGQHADLVRECIEDRLGSTTPTYETIDPHHLSHLGYSADYGTASGSGCSSGSSLGRASGCIDTILPDARCYGTVGRTQLYHGGSHQNDYHPVQVNHHDIHHIYGACNKKIEEDDDEFTFISALFTLISLLSYLVDAVTDAILCYLLYWEGNYWWFGLTVAFTIIPSITVNAFSMRW</sequence>
<evidence type="ECO:0000256" key="6">
    <source>
        <dbReference type="ARBA" id="ARBA00023136"/>
    </source>
</evidence>
<comment type="subcellular location">
    <subcellularLocation>
        <location evidence="1">Cell membrane</location>
        <topology evidence="1">Multi-pass membrane protein</topology>
    </subcellularLocation>
    <subcellularLocation>
        <location evidence="7">Membrane</location>
        <topology evidence="7">Multi-pass membrane protein</topology>
    </subcellularLocation>
</comment>
<evidence type="ECO:0000256" key="2">
    <source>
        <dbReference type="ARBA" id="ARBA00008789"/>
    </source>
</evidence>
<keyword evidence="10" id="KW-1185">Reference proteome</keyword>
<protein>
    <recommendedName>
        <fullName evidence="7">XK-related protein</fullName>
    </recommendedName>
</protein>
<evidence type="ECO:0000313" key="9">
    <source>
        <dbReference type="EMBL" id="RWS16602.1"/>
    </source>
</evidence>
<comment type="caution">
    <text evidence="7">Lacks conserved residue(s) required for the propagation of feature annotation.</text>
</comment>
<comment type="similarity">
    <text evidence="2 7">Belongs to the XK family.</text>
</comment>
<dbReference type="EMBL" id="NCKU01000205">
    <property type="protein sequence ID" value="RWS16602.1"/>
    <property type="molecule type" value="Genomic_DNA"/>
</dbReference>
<dbReference type="Proteomes" id="UP000285301">
    <property type="component" value="Unassembled WGS sequence"/>
</dbReference>
<evidence type="ECO:0000256" key="3">
    <source>
        <dbReference type="ARBA" id="ARBA00022475"/>
    </source>
</evidence>
<evidence type="ECO:0000256" key="5">
    <source>
        <dbReference type="ARBA" id="ARBA00022989"/>
    </source>
</evidence>
<comment type="caution">
    <text evidence="9">The sequence shown here is derived from an EMBL/GenBank/DDBJ whole genome shotgun (WGS) entry which is preliminary data.</text>
</comment>
<feature type="transmembrane region" description="Helical" evidence="7">
    <location>
        <begin position="197"/>
        <end position="227"/>
    </location>
</feature>
<dbReference type="PANTHER" id="PTHR16024">
    <property type="entry name" value="XK-RELATED PROTEIN"/>
    <property type="match status" value="1"/>
</dbReference>
<reference evidence="9 10" key="1">
    <citation type="journal article" date="2018" name="Gigascience">
        <title>Genomes of trombidid mites reveal novel predicted allergens and laterally-transferred genes associated with secondary metabolism.</title>
        <authorList>
            <person name="Dong X."/>
            <person name="Chaisiri K."/>
            <person name="Xia D."/>
            <person name="Armstrong S.D."/>
            <person name="Fang Y."/>
            <person name="Donnelly M.J."/>
            <person name="Kadowaki T."/>
            <person name="McGarry J.W."/>
            <person name="Darby A.C."/>
            <person name="Makepeace B.L."/>
        </authorList>
    </citation>
    <scope>NUCLEOTIDE SEQUENCE [LARGE SCALE GENOMIC DNA]</scope>
    <source>
        <strain evidence="9">UoL-WK</strain>
    </source>
</reference>
<evidence type="ECO:0000313" key="10">
    <source>
        <dbReference type="Proteomes" id="UP000285301"/>
    </source>
</evidence>
<proteinExistence type="inferred from homology"/>
<keyword evidence="5 7" id="KW-1133">Transmembrane helix</keyword>
<keyword evidence="4 7" id="KW-0812">Transmembrane</keyword>
<evidence type="ECO:0000256" key="4">
    <source>
        <dbReference type="ARBA" id="ARBA00022692"/>
    </source>
</evidence>
<dbReference type="AlphaFoldDB" id="A0A443RMY2"/>